<dbReference type="Proteomes" id="UP000236743">
    <property type="component" value="Unassembled WGS sequence"/>
</dbReference>
<keyword evidence="2" id="KW-1185">Reference proteome</keyword>
<protein>
    <recommendedName>
        <fullName evidence="3">DUF1178 family protein</fullName>
    </recommendedName>
</protein>
<reference evidence="1 2" key="1">
    <citation type="submission" date="2016-10" db="EMBL/GenBank/DDBJ databases">
        <authorList>
            <person name="de Groot N.N."/>
        </authorList>
    </citation>
    <scope>NUCLEOTIDE SEQUENCE [LARGE SCALE GENOMIC DNA]</scope>
    <source>
        <strain evidence="1 2">DSM 26656</strain>
    </source>
</reference>
<dbReference type="InterPro" id="IPR009562">
    <property type="entry name" value="DUF1178"/>
</dbReference>
<gene>
    <name evidence="1" type="ORF">SAMN04488115_104268</name>
</gene>
<evidence type="ECO:0000313" key="2">
    <source>
        <dbReference type="Proteomes" id="UP000236743"/>
    </source>
</evidence>
<dbReference type="Pfam" id="PF06676">
    <property type="entry name" value="DUF1178"/>
    <property type="match status" value="1"/>
</dbReference>
<sequence>MIRYTLICDNTHDFESWFSTSASFEEQAARGLVSCPVCGSVKVERAIMAPNVARTDRERRIAAPAAPPAASGDTAVAAGASAPVALIGEKEIAFREMLSALHKHVTENAEHVGPRFAEEALKIHHGESDGRAIYGEATQEDARMLHEEGVEFMPLPRLPGARN</sequence>
<dbReference type="PIRSF" id="PIRSF032131">
    <property type="entry name" value="UCP032131"/>
    <property type="match status" value="1"/>
</dbReference>
<dbReference type="EMBL" id="FNUY01000004">
    <property type="protein sequence ID" value="SEG31612.1"/>
    <property type="molecule type" value="Genomic_DNA"/>
</dbReference>
<accession>A0A1H5Z5P5</accession>
<evidence type="ECO:0000313" key="1">
    <source>
        <dbReference type="EMBL" id="SEG31612.1"/>
    </source>
</evidence>
<dbReference type="AlphaFoldDB" id="A0A1H5Z5P5"/>
<dbReference type="RefSeq" id="WP_103872702.1">
    <property type="nucleotide sequence ID" value="NZ_FNUY01000004.1"/>
</dbReference>
<organism evidence="1 2">
    <name type="scientific">Bosea lathyri</name>
    <dbReference type="NCBI Taxonomy" id="1036778"/>
    <lineage>
        <taxon>Bacteria</taxon>
        <taxon>Pseudomonadati</taxon>
        <taxon>Pseudomonadota</taxon>
        <taxon>Alphaproteobacteria</taxon>
        <taxon>Hyphomicrobiales</taxon>
        <taxon>Boseaceae</taxon>
        <taxon>Bosea</taxon>
    </lineage>
</organism>
<evidence type="ECO:0008006" key="3">
    <source>
        <dbReference type="Google" id="ProtNLM"/>
    </source>
</evidence>
<dbReference type="OrthoDB" id="9799894at2"/>
<name>A0A1H5Z5P5_9HYPH</name>
<proteinExistence type="predicted"/>